<proteinExistence type="inferred from homology"/>
<dbReference type="PANTHER" id="PTHR31623:SF83">
    <property type="entry name" value="ACETYL-COA-BENZYLALCOHOL ACETYLTRANSFERASE-LIKE"/>
    <property type="match status" value="1"/>
</dbReference>
<evidence type="ECO:0000256" key="3">
    <source>
        <dbReference type="ARBA" id="ARBA00023315"/>
    </source>
</evidence>
<organism evidence="4 5">
    <name type="scientific">Vitis vinifera</name>
    <name type="common">Grape</name>
    <dbReference type="NCBI Taxonomy" id="29760"/>
    <lineage>
        <taxon>Eukaryota</taxon>
        <taxon>Viridiplantae</taxon>
        <taxon>Streptophyta</taxon>
        <taxon>Embryophyta</taxon>
        <taxon>Tracheophyta</taxon>
        <taxon>Spermatophyta</taxon>
        <taxon>Magnoliopsida</taxon>
        <taxon>eudicotyledons</taxon>
        <taxon>Gunneridae</taxon>
        <taxon>Pentapetalae</taxon>
        <taxon>rosids</taxon>
        <taxon>Vitales</taxon>
        <taxon>Vitaceae</taxon>
        <taxon>Viteae</taxon>
        <taxon>Vitis</taxon>
    </lineage>
</organism>
<dbReference type="Pfam" id="PF02458">
    <property type="entry name" value="Transferase"/>
    <property type="match status" value="3"/>
</dbReference>
<dbReference type="Proteomes" id="UP000288805">
    <property type="component" value="Unassembled WGS sequence"/>
</dbReference>
<evidence type="ECO:0000313" key="5">
    <source>
        <dbReference type="Proteomes" id="UP000288805"/>
    </source>
</evidence>
<evidence type="ECO:0000313" key="4">
    <source>
        <dbReference type="EMBL" id="RVW80501.1"/>
    </source>
</evidence>
<comment type="caution">
    <text evidence="4">The sequence shown here is derived from an EMBL/GenBank/DDBJ whole genome shotgun (WGS) entry which is preliminary data.</text>
</comment>
<protein>
    <submittedName>
        <fullName evidence="4">Vinorine synthase</fullName>
    </submittedName>
</protein>
<dbReference type="AlphaFoldDB" id="A0A438H858"/>
<dbReference type="EMBL" id="QGNW01000265">
    <property type="protein sequence ID" value="RVW80501.1"/>
    <property type="molecule type" value="Genomic_DNA"/>
</dbReference>
<keyword evidence="3" id="KW-0012">Acyltransferase</keyword>
<evidence type="ECO:0000256" key="2">
    <source>
        <dbReference type="ARBA" id="ARBA00022679"/>
    </source>
</evidence>
<evidence type="ECO:0000256" key="1">
    <source>
        <dbReference type="ARBA" id="ARBA00009861"/>
    </source>
</evidence>
<gene>
    <name evidence="4" type="primary">ACT_26</name>
    <name evidence="4" type="ORF">CK203_052853</name>
</gene>
<dbReference type="InterPro" id="IPR023213">
    <property type="entry name" value="CAT-like_dom_sf"/>
</dbReference>
<dbReference type="PANTHER" id="PTHR31623">
    <property type="entry name" value="F21J9.9"/>
    <property type="match status" value="1"/>
</dbReference>
<keyword evidence="2" id="KW-0808">Transferase</keyword>
<reference evidence="4 5" key="1">
    <citation type="journal article" date="2018" name="PLoS Genet.">
        <title>Population sequencing reveals clonal diversity and ancestral inbreeding in the grapevine cultivar Chardonnay.</title>
        <authorList>
            <person name="Roach M.J."/>
            <person name="Johnson D.L."/>
            <person name="Bohlmann J."/>
            <person name="van Vuuren H.J."/>
            <person name="Jones S.J."/>
            <person name="Pretorius I.S."/>
            <person name="Schmidt S.A."/>
            <person name="Borneman A.R."/>
        </authorList>
    </citation>
    <scope>NUCLEOTIDE SEQUENCE [LARGE SCALE GENOMIC DNA]</scope>
    <source>
        <strain evidence="5">cv. Chardonnay</strain>
        <tissue evidence="4">Leaf</tissue>
    </source>
</reference>
<dbReference type="Gene3D" id="3.30.559.10">
    <property type="entry name" value="Chloramphenicol acetyltransferase-like domain"/>
    <property type="match status" value="2"/>
</dbReference>
<sequence>MLSTKLIKPSSPTRSHLRTLKLSPIDQLFTYTVKPSAICYYSADSSNSSRSEDVARRNRLETSLSETLTRFYPLAGGYIKDSHSVDCNDEGVEYLEAKVEGQLSQLLSRRDEMIYQLVRLSGGESTSPVASIQIGVRIHHIVVDGFTAASFVSAWATASRPRPPPKISGTNKVVTRRLVFDGAKISSLRARAHDPSFQRDPSRVEVVIALIWRVLMGVRKAKHGRLMTSQASLSMNLRPKIIPPFNPCAVETSLQDPKVYSTVIKSRNELHEAMEEEEVDVFMFTSWGRLPLYEADFGWGKPVWVSKIHLPAEQIFLLDGEGGNGIDAWWA</sequence>
<name>A0A438H858_VITVI</name>
<dbReference type="GO" id="GO:0016746">
    <property type="term" value="F:acyltransferase activity"/>
    <property type="evidence" value="ECO:0007669"/>
    <property type="project" value="UniProtKB-KW"/>
</dbReference>
<comment type="similarity">
    <text evidence="1">Belongs to the plant acyltransferase family.</text>
</comment>
<accession>A0A438H858</accession>